<protein>
    <submittedName>
        <fullName evidence="1">Uncharacterized protein</fullName>
    </submittedName>
</protein>
<accession>A0A0F9AKG3</accession>
<dbReference type="EMBL" id="LAZR01054248">
    <property type="protein sequence ID" value="KKK78964.1"/>
    <property type="molecule type" value="Genomic_DNA"/>
</dbReference>
<name>A0A0F9AKG3_9ZZZZ</name>
<reference evidence="1" key="1">
    <citation type="journal article" date="2015" name="Nature">
        <title>Complex archaea that bridge the gap between prokaryotes and eukaryotes.</title>
        <authorList>
            <person name="Spang A."/>
            <person name="Saw J.H."/>
            <person name="Jorgensen S.L."/>
            <person name="Zaremba-Niedzwiedzka K."/>
            <person name="Martijn J."/>
            <person name="Lind A.E."/>
            <person name="van Eijk R."/>
            <person name="Schleper C."/>
            <person name="Guy L."/>
            <person name="Ettema T.J."/>
        </authorList>
    </citation>
    <scope>NUCLEOTIDE SEQUENCE</scope>
</reference>
<proteinExistence type="predicted"/>
<gene>
    <name evidence="1" type="ORF">LCGC14_2838250</name>
</gene>
<comment type="caution">
    <text evidence="1">The sequence shown here is derived from an EMBL/GenBank/DDBJ whole genome shotgun (WGS) entry which is preliminary data.</text>
</comment>
<dbReference type="AlphaFoldDB" id="A0A0F9AKG3"/>
<organism evidence="1">
    <name type="scientific">marine sediment metagenome</name>
    <dbReference type="NCBI Taxonomy" id="412755"/>
    <lineage>
        <taxon>unclassified sequences</taxon>
        <taxon>metagenomes</taxon>
        <taxon>ecological metagenomes</taxon>
    </lineage>
</organism>
<evidence type="ECO:0000313" key="1">
    <source>
        <dbReference type="EMBL" id="KKK78964.1"/>
    </source>
</evidence>
<feature type="non-terminal residue" evidence="1">
    <location>
        <position position="23"/>
    </location>
</feature>
<sequence length="23" mass="2528">MKKLLLALFLIAFMWSASGTQSA</sequence>